<evidence type="ECO:0000256" key="2">
    <source>
        <dbReference type="SAM" id="SignalP"/>
    </source>
</evidence>
<keyword evidence="2" id="KW-0732">Signal</keyword>
<dbReference type="PANTHER" id="PTHR24252">
    <property type="entry name" value="ACROSIN-RELATED"/>
    <property type="match status" value="1"/>
</dbReference>
<evidence type="ECO:0000313" key="5">
    <source>
        <dbReference type="RefSeq" id="XP_017777352.1"/>
    </source>
</evidence>
<dbReference type="CDD" id="cd00190">
    <property type="entry name" value="Tryp_SPc"/>
    <property type="match status" value="1"/>
</dbReference>
<dbReference type="Gene3D" id="2.40.10.10">
    <property type="entry name" value="Trypsin-like serine proteases"/>
    <property type="match status" value="1"/>
</dbReference>
<evidence type="ECO:0000259" key="3">
    <source>
        <dbReference type="PROSITE" id="PS50240"/>
    </source>
</evidence>
<evidence type="ECO:0000313" key="4">
    <source>
        <dbReference type="Proteomes" id="UP000695000"/>
    </source>
</evidence>
<dbReference type="PROSITE" id="PS50240">
    <property type="entry name" value="TRYPSIN_DOM"/>
    <property type="match status" value="1"/>
</dbReference>
<dbReference type="InterPro" id="IPR001254">
    <property type="entry name" value="Trypsin_dom"/>
</dbReference>
<dbReference type="GeneID" id="108563244"/>
<keyword evidence="4" id="KW-1185">Reference proteome</keyword>
<feature type="signal peptide" evidence="2">
    <location>
        <begin position="1"/>
        <end position="21"/>
    </location>
</feature>
<sequence>MAKIVSSIVLIVLYVSSQTLAEDVGVKSRKLCEEHNVLKSPRTRRVVGGSDSELKEFPHMVALAHRSDNKLEFFCAGTLISDKYVLTSPICFKRGVDVARFGSNDLQSEEGVQEIEVERVIAHPKYNDSINDIGLVELKSAVKFTDFVKPACLNTEKLSASERTYLITGWGDHHKVGTKLQKAEVKEVEFDKCVEAYKTKLDIVDEDHICAREDGVDTCIGDSGAPLQMKNPDYVSAYDVHGVTSYGPVPCGKSSKPSTYTRVSNHIAWIESIIF</sequence>
<dbReference type="SUPFAM" id="SSF50494">
    <property type="entry name" value="Trypsin-like serine proteases"/>
    <property type="match status" value="1"/>
</dbReference>
<accession>A0ABM1MS02</accession>
<proteinExistence type="predicted"/>
<reference evidence="5" key="1">
    <citation type="submission" date="2025-08" db="UniProtKB">
        <authorList>
            <consortium name="RefSeq"/>
        </authorList>
    </citation>
    <scope>IDENTIFICATION</scope>
    <source>
        <tissue evidence="5">Whole Larva</tissue>
    </source>
</reference>
<dbReference type="SMART" id="SM00020">
    <property type="entry name" value="Tryp_SPc"/>
    <property type="match status" value="1"/>
</dbReference>
<dbReference type="Pfam" id="PF00089">
    <property type="entry name" value="Trypsin"/>
    <property type="match status" value="1"/>
</dbReference>
<dbReference type="PANTHER" id="PTHR24252:SF7">
    <property type="entry name" value="HYALIN"/>
    <property type="match status" value="1"/>
</dbReference>
<dbReference type="RefSeq" id="XP_017777352.1">
    <property type="nucleotide sequence ID" value="XM_017921863.1"/>
</dbReference>
<dbReference type="InterPro" id="IPR009003">
    <property type="entry name" value="Peptidase_S1_PA"/>
</dbReference>
<gene>
    <name evidence="5" type="primary">LOC108563244</name>
</gene>
<keyword evidence="1" id="KW-1015">Disulfide bond</keyword>
<dbReference type="PRINTS" id="PR00722">
    <property type="entry name" value="CHYMOTRYPSIN"/>
</dbReference>
<dbReference type="Proteomes" id="UP000695000">
    <property type="component" value="Unplaced"/>
</dbReference>
<name>A0ABM1MS02_NICVS</name>
<protein>
    <submittedName>
        <fullName evidence="5">Serine protease easter-like</fullName>
    </submittedName>
</protein>
<dbReference type="InterPro" id="IPR043504">
    <property type="entry name" value="Peptidase_S1_PA_chymotrypsin"/>
</dbReference>
<evidence type="ECO:0000256" key="1">
    <source>
        <dbReference type="ARBA" id="ARBA00023157"/>
    </source>
</evidence>
<organism evidence="4 5">
    <name type="scientific">Nicrophorus vespilloides</name>
    <name type="common">Boreal carrion beetle</name>
    <dbReference type="NCBI Taxonomy" id="110193"/>
    <lineage>
        <taxon>Eukaryota</taxon>
        <taxon>Metazoa</taxon>
        <taxon>Ecdysozoa</taxon>
        <taxon>Arthropoda</taxon>
        <taxon>Hexapoda</taxon>
        <taxon>Insecta</taxon>
        <taxon>Pterygota</taxon>
        <taxon>Neoptera</taxon>
        <taxon>Endopterygota</taxon>
        <taxon>Coleoptera</taxon>
        <taxon>Polyphaga</taxon>
        <taxon>Staphyliniformia</taxon>
        <taxon>Silphidae</taxon>
        <taxon>Nicrophorinae</taxon>
        <taxon>Nicrophorus</taxon>
    </lineage>
</organism>
<feature type="chain" id="PRO_5046768883" evidence="2">
    <location>
        <begin position="22"/>
        <end position="275"/>
    </location>
</feature>
<dbReference type="InterPro" id="IPR001314">
    <property type="entry name" value="Peptidase_S1A"/>
</dbReference>
<feature type="domain" description="Peptidase S1" evidence="3">
    <location>
        <begin position="46"/>
        <end position="275"/>
    </location>
</feature>